<reference evidence="3" key="1">
    <citation type="journal article" date="2019" name="Int. J. Syst. Evol. Microbiol.">
        <title>The Global Catalogue of Microorganisms (GCM) 10K type strain sequencing project: providing services to taxonomists for standard genome sequencing and annotation.</title>
        <authorList>
            <consortium name="The Broad Institute Genomics Platform"/>
            <consortium name="The Broad Institute Genome Sequencing Center for Infectious Disease"/>
            <person name="Wu L."/>
            <person name="Ma J."/>
        </authorList>
    </citation>
    <scope>NUCLEOTIDE SEQUENCE [LARGE SCALE GENOMIC DNA]</scope>
    <source>
        <strain evidence="3">CGMCC 1.13574</strain>
    </source>
</reference>
<evidence type="ECO:0000313" key="2">
    <source>
        <dbReference type="EMBL" id="MFC4728639.1"/>
    </source>
</evidence>
<proteinExistence type="predicted"/>
<comment type="caution">
    <text evidence="2">The sequence shown here is derived from an EMBL/GenBank/DDBJ whole genome shotgun (WGS) entry which is preliminary data.</text>
</comment>
<keyword evidence="3" id="KW-1185">Reference proteome</keyword>
<keyword evidence="1" id="KW-0472">Membrane</keyword>
<dbReference type="EMBL" id="JBHSGG010000030">
    <property type="protein sequence ID" value="MFC4728639.1"/>
    <property type="molecule type" value="Genomic_DNA"/>
</dbReference>
<keyword evidence="1" id="KW-0812">Transmembrane</keyword>
<organism evidence="2 3">
    <name type="scientific">Coralloluteibacterium thermophilum</name>
    <dbReference type="NCBI Taxonomy" id="2707049"/>
    <lineage>
        <taxon>Bacteria</taxon>
        <taxon>Pseudomonadati</taxon>
        <taxon>Pseudomonadota</taxon>
        <taxon>Gammaproteobacteria</taxon>
        <taxon>Lysobacterales</taxon>
        <taxon>Lysobacteraceae</taxon>
        <taxon>Coralloluteibacterium</taxon>
    </lineage>
</organism>
<dbReference type="Proteomes" id="UP001595892">
    <property type="component" value="Unassembled WGS sequence"/>
</dbReference>
<name>A0ABV9NM27_9GAMM</name>
<evidence type="ECO:0000313" key="3">
    <source>
        <dbReference type="Proteomes" id="UP001595892"/>
    </source>
</evidence>
<feature type="transmembrane region" description="Helical" evidence="1">
    <location>
        <begin position="49"/>
        <end position="72"/>
    </location>
</feature>
<sequence>MRAIGPDRMLGVVSTMGVWAAYFLAIYVLQAIGCEAGWALIGVGGTNLLSVVLALLSVLALGAIGWLSSIGWRAWRQARRDDLGTEMSQRARFMGMTMTLLGVLAAVATVLVAIPVFMLHPCR</sequence>
<keyword evidence="1" id="KW-1133">Transmembrane helix</keyword>
<feature type="transmembrane region" description="Helical" evidence="1">
    <location>
        <begin position="9"/>
        <end position="29"/>
    </location>
</feature>
<evidence type="ECO:0000256" key="1">
    <source>
        <dbReference type="SAM" id="Phobius"/>
    </source>
</evidence>
<dbReference type="RefSeq" id="WP_377004672.1">
    <property type="nucleotide sequence ID" value="NZ_JBHSGG010000030.1"/>
</dbReference>
<protein>
    <submittedName>
        <fullName evidence="2">Uncharacterized protein</fullName>
    </submittedName>
</protein>
<gene>
    <name evidence="2" type="ORF">ACFO3Q_10710</name>
</gene>
<feature type="transmembrane region" description="Helical" evidence="1">
    <location>
        <begin position="93"/>
        <end position="118"/>
    </location>
</feature>
<accession>A0ABV9NM27</accession>